<keyword evidence="1" id="KW-1133">Transmembrane helix</keyword>
<evidence type="ECO:0000313" key="3">
    <source>
        <dbReference type="Proteomes" id="UP000241462"/>
    </source>
</evidence>
<proteinExistence type="predicted"/>
<feature type="transmembrane region" description="Helical" evidence="1">
    <location>
        <begin position="50"/>
        <end position="67"/>
    </location>
</feature>
<dbReference type="InParanoid" id="A0A2T3AMQ1"/>
<reference evidence="2 3" key="1">
    <citation type="journal article" date="2018" name="Mycol. Prog.">
        <title>Coniella lustricola, a new species from submerged detritus.</title>
        <authorList>
            <person name="Raudabaugh D.B."/>
            <person name="Iturriaga T."/>
            <person name="Carver A."/>
            <person name="Mondo S."/>
            <person name="Pangilinan J."/>
            <person name="Lipzen A."/>
            <person name="He G."/>
            <person name="Amirebrahimi M."/>
            <person name="Grigoriev I.V."/>
            <person name="Miller A.N."/>
        </authorList>
    </citation>
    <scope>NUCLEOTIDE SEQUENCE [LARGE SCALE GENOMIC DNA]</scope>
    <source>
        <strain evidence="2 3">B22-T-1</strain>
    </source>
</reference>
<name>A0A2T3AMQ1_9PEZI</name>
<keyword evidence="3" id="KW-1185">Reference proteome</keyword>
<keyword evidence="1" id="KW-0472">Membrane</keyword>
<dbReference type="AlphaFoldDB" id="A0A2T3AMQ1"/>
<keyword evidence="1" id="KW-0812">Transmembrane</keyword>
<evidence type="ECO:0000256" key="1">
    <source>
        <dbReference type="SAM" id="Phobius"/>
    </source>
</evidence>
<protein>
    <submittedName>
        <fullName evidence="2">Uncharacterized protein</fullName>
    </submittedName>
</protein>
<sequence>MMSCCCVWPNVQGANFFTTFNFEHSIWFHIYSICLFYCFGYWHRRGLEDLLFPLLFIVLILYMERATQNSEDALLWRRFRSRNTELVEFTNLIIYTYTCMP</sequence>
<accession>A0A2T3AMQ1</accession>
<evidence type="ECO:0000313" key="2">
    <source>
        <dbReference type="EMBL" id="PSS03650.1"/>
    </source>
</evidence>
<organism evidence="2 3">
    <name type="scientific">Coniella lustricola</name>
    <dbReference type="NCBI Taxonomy" id="2025994"/>
    <lineage>
        <taxon>Eukaryota</taxon>
        <taxon>Fungi</taxon>
        <taxon>Dikarya</taxon>
        <taxon>Ascomycota</taxon>
        <taxon>Pezizomycotina</taxon>
        <taxon>Sordariomycetes</taxon>
        <taxon>Sordariomycetidae</taxon>
        <taxon>Diaporthales</taxon>
        <taxon>Schizoparmaceae</taxon>
        <taxon>Coniella</taxon>
    </lineage>
</organism>
<feature type="transmembrane region" description="Helical" evidence="1">
    <location>
        <begin position="26"/>
        <end position="43"/>
    </location>
</feature>
<dbReference type="EMBL" id="KZ678374">
    <property type="protein sequence ID" value="PSS03650.1"/>
    <property type="molecule type" value="Genomic_DNA"/>
</dbReference>
<dbReference type="Proteomes" id="UP000241462">
    <property type="component" value="Unassembled WGS sequence"/>
</dbReference>
<gene>
    <name evidence="2" type="ORF">BD289DRAFT_157069</name>
</gene>